<comment type="similarity">
    <text evidence="1">Belongs to the GSP E family.</text>
</comment>
<proteinExistence type="inferred from homology"/>
<dbReference type="Proteomes" id="UP000189933">
    <property type="component" value="Unassembled WGS sequence"/>
</dbReference>
<evidence type="ECO:0000259" key="2">
    <source>
        <dbReference type="Pfam" id="PF00437"/>
    </source>
</evidence>
<dbReference type="PANTHER" id="PTHR30486:SF6">
    <property type="entry name" value="TYPE IV PILUS RETRACTATION ATPASE PILT"/>
    <property type="match status" value="1"/>
</dbReference>
<evidence type="ECO:0000313" key="4">
    <source>
        <dbReference type="Proteomes" id="UP000189933"/>
    </source>
</evidence>
<gene>
    <name evidence="3" type="ORF">SAMN02745885_00393</name>
</gene>
<dbReference type="Pfam" id="PF00437">
    <property type="entry name" value="T2SSE"/>
    <property type="match status" value="1"/>
</dbReference>
<sequence length="371" mass="41906">MLKNHSQLVGLSLTDREKKQAVAQIIQDYLTGETGYLLPDLEKIKQYCIQEICGYGPLDDLLANPDINEIMVNNYQEIYIEINGQIQKTSRQFASEEQLINVVRKILAPVGRSLDLANPYVDARLADGSRLNAVLSPIAVHGTCVTIRKFPVRFYTPENLLELGTCSREMLDFLREAVNNRANILLVGGTSSGKTSTLRSICAYIPSHERLVTIEDVDELKLKQLHPHVVSLEARKSKEFPITLYDLLLNALRMRPDRLIVGEVRGKEALELLEAMNTGHEGSMGTLHANNALQAIQRLVLMILRNSMDLNPELVMRLVCQTLDYIVTMKRLSNGKRVMLAITAVRGYQQGEPWLEDVFYFEEDRFYAASS</sequence>
<dbReference type="Gene3D" id="3.30.450.380">
    <property type="match status" value="1"/>
</dbReference>
<dbReference type="EMBL" id="FUXM01000003">
    <property type="protein sequence ID" value="SJZ61055.1"/>
    <property type="molecule type" value="Genomic_DNA"/>
</dbReference>
<evidence type="ECO:0000256" key="1">
    <source>
        <dbReference type="ARBA" id="ARBA00006611"/>
    </source>
</evidence>
<dbReference type="CDD" id="cd01130">
    <property type="entry name" value="VirB11-like_ATPase"/>
    <property type="match status" value="1"/>
</dbReference>
<dbReference type="SUPFAM" id="SSF52540">
    <property type="entry name" value="P-loop containing nucleoside triphosphate hydrolases"/>
    <property type="match status" value="1"/>
</dbReference>
<dbReference type="InterPro" id="IPR050921">
    <property type="entry name" value="T4SS_GSP_E_ATPase"/>
</dbReference>
<evidence type="ECO:0000313" key="3">
    <source>
        <dbReference type="EMBL" id="SJZ61055.1"/>
    </source>
</evidence>
<organism evidence="3 4">
    <name type="scientific">Carboxydocella sporoproducens DSM 16521</name>
    <dbReference type="NCBI Taxonomy" id="1121270"/>
    <lineage>
        <taxon>Bacteria</taxon>
        <taxon>Bacillati</taxon>
        <taxon>Bacillota</taxon>
        <taxon>Clostridia</taxon>
        <taxon>Eubacteriales</taxon>
        <taxon>Clostridiales Family XVI. Incertae Sedis</taxon>
        <taxon>Carboxydocella</taxon>
    </lineage>
</organism>
<dbReference type="Gene3D" id="3.40.50.300">
    <property type="entry name" value="P-loop containing nucleotide triphosphate hydrolases"/>
    <property type="match status" value="1"/>
</dbReference>
<feature type="domain" description="Bacterial type II secretion system protein E" evidence="2">
    <location>
        <begin position="56"/>
        <end position="326"/>
    </location>
</feature>
<dbReference type="InterPro" id="IPR001482">
    <property type="entry name" value="T2SS/T4SS_dom"/>
</dbReference>
<reference evidence="4" key="1">
    <citation type="submission" date="2017-02" db="EMBL/GenBank/DDBJ databases">
        <authorList>
            <person name="Varghese N."/>
            <person name="Submissions S."/>
        </authorList>
    </citation>
    <scope>NUCLEOTIDE SEQUENCE [LARGE SCALE GENOMIC DNA]</scope>
    <source>
        <strain evidence="4">DSM 16521</strain>
    </source>
</reference>
<dbReference type="InterPro" id="IPR027417">
    <property type="entry name" value="P-loop_NTPase"/>
</dbReference>
<protein>
    <submittedName>
        <fullName evidence="3">Pilus assembly protein, ATPase of CpaF family</fullName>
    </submittedName>
</protein>
<dbReference type="GO" id="GO:0016887">
    <property type="term" value="F:ATP hydrolysis activity"/>
    <property type="evidence" value="ECO:0007669"/>
    <property type="project" value="InterPro"/>
</dbReference>
<accession>A0A1T4M2E3</accession>
<dbReference type="PANTHER" id="PTHR30486">
    <property type="entry name" value="TWITCHING MOTILITY PROTEIN PILT"/>
    <property type="match status" value="1"/>
</dbReference>
<name>A0A1T4M2E3_9FIRM</name>
<keyword evidence="4" id="KW-1185">Reference proteome</keyword>
<dbReference type="AlphaFoldDB" id="A0A1T4M2E3"/>